<dbReference type="SUPFAM" id="SSF69255">
    <property type="entry name" value="gp5 N-terminal domain-like"/>
    <property type="match status" value="1"/>
</dbReference>
<evidence type="ECO:0000313" key="3">
    <source>
        <dbReference type="Proteomes" id="UP000729701"/>
    </source>
</evidence>
<feature type="domain" description="Gp5/Type VI secretion system Vgr protein OB-fold" evidence="1">
    <location>
        <begin position="25"/>
        <end position="98"/>
    </location>
</feature>
<proteinExistence type="predicted"/>
<evidence type="ECO:0000259" key="1">
    <source>
        <dbReference type="Pfam" id="PF04717"/>
    </source>
</evidence>
<reference evidence="2" key="1">
    <citation type="submission" date="2021-05" db="EMBL/GenBank/DDBJ databases">
        <authorList>
            <person name="Pietrasiak N."/>
            <person name="Ward R."/>
            <person name="Stajich J.E."/>
            <person name="Kurbessoian T."/>
        </authorList>
    </citation>
    <scope>NUCLEOTIDE SEQUENCE</scope>
    <source>
        <strain evidence="2">GSE-NOS-MK-12-04C</strain>
    </source>
</reference>
<dbReference type="InterPro" id="IPR006531">
    <property type="entry name" value="Gp5/Vgr_OB"/>
</dbReference>
<reference evidence="2" key="2">
    <citation type="journal article" date="2022" name="Microbiol. Resour. Announc.">
        <title>Metagenome Sequencing to Explore Phylogenomics of Terrestrial Cyanobacteria.</title>
        <authorList>
            <person name="Ward R.D."/>
            <person name="Stajich J.E."/>
            <person name="Johansen J.R."/>
            <person name="Huntemann M."/>
            <person name="Clum A."/>
            <person name="Foster B."/>
            <person name="Foster B."/>
            <person name="Roux S."/>
            <person name="Palaniappan K."/>
            <person name="Varghese N."/>
            <person name="Mukherjee S."/>
            <person name="Reddy T.B.K."/>
            <person name="Daum C."/>
            <person name="Copeland A."/>
            <person name="Chen I.A."/>
            <person name="Ivanova N.N."/>
            <person name="Kyrpides N.C."/>
            <person name="Shapiro N."/>
            <person name="Eloe-Fadrosh E.A."/>
            <person name="Pietrasiak N."/>
        </authorList>
    </citation>
    <scope>NUCLEOTIDE SEQUENCE</scope>
    <source>
        <strain evidence="2">GSE-NOS-MK-12-04C</strain>
    </source>
</reference>
<dbReference type="Gene3D" id="2.40.50.230">
    <property type="entry name" value="Gp5 N-terminal domain"/>
    <property type="match status" value="1"/>
</dbReference>
<dbReference type="Pfam" id="PF04717">
    <property type="entry name" value="Phage_base_V"/>
    <property type="match status" value="1"/>
</dbReference>
<protein>
    <submittedName>
        <fullName evidence="2">Phage tail protein</fullName>
    </submittedName>
</protein>
<dbReference type="SUPFAM" id="SSF69349">
    <property type="entry name" value="Phage fibre proteins"/>
    <property type="match status" value="1"/>
</dbReference>
<dbReference type="EMBL" id="JAHHGZ010000011">
    <property type="protein sequence ID" value="MBW4668228.1"/>
    <property type="molecule type" value="Genomic_DNA"/>
</dbReference>
<dbReference type="AlphaFoldDB" id="A0A951QNH2"/>
<name>A0A951QNH2_9CYAN</name>
<accession>A0A951QNH2</accession>
<comment type="caution">
    <text evidence="2">The sequence shown here is derived from an EMBL/GenBank/DDBJ whole genome shotgun (WGS) entry which is preliminary data.</text>
</comment>
<gene>
    <name evidence="2" type="ORF">KME60_12590</name>
</gene>
<evidence type="ECO:0000313" key="2">
    <source>
        <dbReference type="EMBL" id="MBW4668228.1"/>
    </source>
</evidence>
<sequence>MSLFDVLVDTQTQQEMSQKIYGVVIGIVSNINDPNKLGRVKVKFPWLSDKDESYWARIATPMAGSQRGIYFLPEINDEVLVVFEHGDVGFPYILGALWNVKDVPPTEAKQDGKNNIRLIKSRSGHVISLDDTQGQETIEILDKSKKNSIKVDTKTNTITITTDKDITLSAPKGVIKLDAKKIEINSQNTTDITAKAGMNIEAKGIMNIKGRIINLN</sequence>
<organism evidence="2 3">
    <name type="scientific">Cyanomargarita calcarea GSE-NOS-MK-12-04C</name>
    <dbReference type="NCBI Taxonomy" id="2839659"/>
    <lineage>
        <taxon>Bacteria</taxon>
        <taxon>Bacillati</taxon>
        <taxon>Cyanobacteriota</taxon>
        <taxon>Cyanophyceae</taxon>
        <taxon>Nostocales</taxon>
        <taxon>Cyanomargaritaceae</taxon>
        <taxon>Cyanomargarita</taxon>
    </lineage>
</organism>
<dbReference type="Proteomes" id="UP000729701">
    <property type="component" value="Unassembled WGS sequence"/>
</dbReference>
<dbReference type="InterPro" id="IPR037026">
    <property type="entry name" value="Vgr_OB-fold_dom_sf"/>
</dbReference>